<proteinExistence type="predicted"/>
<gene>
    <name evidence="1" type="ORF">SDC9_72706</name>
</gene>
<evidence type="ECO:0000313" key="1">
    <source>
        <dbReference type="EMBL" id="MPM26205.1"/>
    </source>
</evidence>
<comment type="caution">
    <text evidence="1">The sequence shown here is derived from an EMBL/GenBank/DDBJ whole genome shotgun (WGS) entry which is preliminary data.</text>
</comment>
<dbReference type="EMBL" id="VSSQ01004676">
    <property type="protein sequence ID" value="MPM26205.1"/>
    <property type="molecule type" value="Genomic_DNA"/>
</dbReference>
<reference evidence="1" key="1">
    <citation type="submission" date="2019-08" db="EMBL/GenBank/DDBJ databases">
        <authorList>
            <person name="Kucharzyk K."/>
            <person name="Murdoch R.W."/>
            <person name="Higgins S."/>
            <person name="Loffler F."/>
        </authorList>
    </citation>
    <scope>NUCLEOTIDE SEQUENCE</scope>
</reference>
<sequence>MSEESRYANGQAETMQSGNILTHYYKSGIVKSQGPLKENLMDGQWHFYRENGTLHQVGTFKKGVKHGPWVRYNKVGAVEYEALFEEGKEVSKRLYH</sequence>
<evidence type="ECO:0008006" key="2">
    <source>
        <dbReference type="Google" id="ProtNLM"/>
    </source>
</evidence>
<accession>A0A644YCC2</accession>
<protein>
    <recommendedName>
        <fullName evidence="2">MORN repeat variant</fullName>
    </recommendedName>
</protein>
<dbReference type="Gene3D" id="2.20.110.10">
    <property type="entry name" value="Histone H3 K4-specific methyltransferase SET7/9 N-terminal domain"/>
    <property type="match status" value="1"/>
</dbReference>
<organism evidence="1">
    <name type="scientific">bioreactor metagenome</name>
    <dbReference type="NCBI Taxonomy" id="1076179"/>
    <lineage>
        <taxon>unclassified sequences</taxon>
        <taxon>metagenomes</taxon>
        <taxon>ecological metagenomes</taxon>
    </lineage>
</organism>
<dbReference type="SUPFAM" id="SSF82185">
    <property type="entry name" value="Histone H3 K4-specific methyltransferase SET7/9 N-terminal domain"/>
    <property type="match status" value="1"/>
</dbReference>
<name>A0A644YCC2_9ZZZZ</name>
<dbReference type="AlphaFoldDB" id="A0A644YCC2"/>